<feature type="domain" description="DUF4440" evidence="2">
    <location>
        <begin position="45"/>
        <end position="149"/>
    </location>
</feature>
<evidence type="ECO:0000313" key="4">
    <source>
        <dbReference type="Proteomes" id="UP000238701"/>
    </source>
</evidence>
<dbReference type="EMBL" id="OMOD01000171">
    <property type="protein sequence ID" value="SPF47422.1"/>
    <property type="molecule type" value="Genomic_DNA"/>
</dbReference>
<dbReference type="InterPro" id="IPR032710">
    <property type="entry name" value="NTF2-like_dom_sf"/>
</dbReference>
<sequence length="159" mass="17460">MLMNKCAALLSAVLGVLPALAAQHVAIRPSPSLDSSEQATIREVVDMERQAREAILHRDAEFSARTLAEDYVAITPLGQVTTKQDSVSARKSGQLRYDAVDVTDMVVRVYGDTAVVTARADVKGHQLGEDFSGPYRYTRVWVRRGGHWQAVSYQATVTQ</sequence>
<evidence type="ECO:0000313" key="3">
    <source>
        <dbReference type="EMBL" id="SPF47422.1"/>
    </source>
</evidence>
<keyword evidence="1" id="KW-0732">Signal</keyword>
<dbReference type="OrthoDB" id="123109at2"/>
<organism evidence="3 4">
    <name type="scientific">Candidatus Sulfotelmatobacter kueseliae</name>
    <dbReference type="NCBI Taxonomy" id="2042962"/>
    <lineage>
        <taxon>Bacteria</taxon>
        <taxon>Pseudomonadati</taxon>
        <taxon>Acidobacteriota</taxon>
        <taxon>Terriglobia</taxon>
        <taxon>Terriglobales</taxon>
        <taxon>Candidatus Korobacteraceae</taxon>
        <taxon>Candidatus Sulfotelmatobacter</taxon>
    </lineage>
</organism>
<evidence type="ECO:0000256" key="1">
    <source>
        <dbReference type="SAM" id="SignalP"/>
    </source>
</evidence>
<proteinExistence type="predicted"/>
<accession>A0A2U3L6A4</accession>
<dbReference type="SUPFAM" id="SSF54427">
    <property type="entry name" value="NTF2-like"/>
    <property type="match status" value="1"/>
</dbReference>
<dbReference type="Proteomes" id="UP000238701">
    <property type="component" value="Unassembled WGS sequence"/>
</dbReference>
<evidence type="ECO:0000259" key="2">
    <source>
        <dbReference type="Pfam" id="PF14534"/>
    </source>
</evidence>
<dbReference type="Pfam" id="PF14534">
    <property type="entry name" value="DUF4440"/>
    <property type="match status" value="1"/>
</dbReference>
<feature type="signal peptide" evidence="1">
    <location>
        <begin position="1"/>
        <end position="21"/>
    </location>
</feature>
<gene>
    <name evidence="3" type="ORF">SBA1_740036</name>
</gene>
<name>A0A2U3L6A4_9BACT</name>
<protein>
    <recommendedName>
        <fullName evidence="2">DUF4440 domain-containing protein</fullName>
    </recommendedName>
</protein>
<feature type="chain" id="PRO_5015464663" description="DUF4440 domain-containing protein" evidence="1">
    <location>
        <begin position="22"/>
        <end position="159"/>
    </location>
</feature>
<dbReference type="Gene3D" id="3.10.450.50">
    <property type="match status" value="1"/>
</dbReference>
<dbReference type="InterPro" id="IPR027843">
    <property type="entry name" value="DUF4440"/>
</dbReference>
<dbReference type="AlphaFoldDB" id="A0A2U3L6A4"/>
<reference evidence="4" key="1">
    <citation type="submission" date="2018-02" db="EMBL/GenBank/DDBJ databases">
        <authorList>
            <person name="Hausmann B."/>
        </authorList>
    </citation>
    <scope>NUCLEOTIDE SEQUENCE [LARGE SCALE GENOMIC DNA]</scope>
    <source>
        <strain evidence="4">Peat soil MAG SbA1</strain>
    </source>
</reference>